<reference evidence="2 3" key="1">
    <citation type="journal article" date="2017" name="Mol. Biol. Evol.">
        <title>The 4-celled Tetrabaena socialis nuclear genome reveals the essential components for genetic control of cell number at the origin of multicellularity in the volvocine lineage.</title>
        <authorList>
            <person name="Featherston J."/>
            <person name="Arakaki Y."/>
            <person name="Hanschen E.R."/>
            <person name="Ferris P.J."/>
            <person name="Michod R.E."/>
            <person name="Olson B.J.S.C."/>
            <person name="Nozaki H."/>
            <person name="Durand P.M."/>
        </authorList>
    </citation>
    <scope>NUCLEOTIDE SEQUENCE [LARGE SCALE GENOMIC DNA]</scope>
    <source>
        <strain evidence="2 3">NIES-571</strain>
    </source>
</reference>
<evidence type="ECO:0000313" key="3">
    <source>
        <dbReference type="Proteomes" id="UP000236333"/>
    </source>
</evidence>
<evidence type="ECO:0000313" key="2">
    <source>
        <dbReference type="EMBL" id="PNH12284.1"/>
    </source>
</evidence>
<dbReference type="Proteomes" id="UP000236333">
    <property type="component" value="Unassembled WGS sequence"/>
</dbReference>
<proteinExistence type="predicted"/>
<sequence length="160" mass="16608">SGRSIDVAADPGLLGGATRGPLGARSLPLAQRTPVPQGGRRRLLQVENQTKESVHQTEAAANQAEGTAGQTGGAAVKQAEEVAEQAAGAVGQAGQAPEEQAEEDAGDEDDEYEKYRGAHPELAAYLQEMAQQEMVNCDDAVRNQSLPTSAELGIGPMDAM</sequence>
<feature type="non-terminal residue" evidence="2">
    <location>
        <position position="160"/>
    </location>
</feature>
<name>A0A2J8AIE0_9CHLO</name>
<gene>
    <name evidence="2" type="ORF">TSOC_000783</name>
</gene>
<dbReference type="EMBL" id="PGGS01000011">
    <property type="protein sequence ID" value="PNH12284.1"/>
    <property type="molecule type" value="Genomic_DNA"/>
</dbReference>
<organism evidence="2 3">
    <name type="scientific">Tetrabaena socialis</name>
    <dbReference type="NCBI Taxonomy" id="47790"/>
    <lineage>
        <taxon>Eukaryota</taxon>
        <taxon>Viridiplantae</taxon>
        <taxon>Chlorophyta</taxon>
        <taxon>core chlorophytes</taxon>
        <taxon>Chlorophyceae</taxon>
        <taxon>CS clade</taxon>
        <taxon>Chlamydomonadales</taxon>
        <taxon>Tetrabaenaceae</taxon>
        <taxon>Tetrabaena</taxon>
    </lineage>
</organism>
<feature type="region of interest" description="Disordered" evidence="1">
    <location>
        <begin position="1"/>
        <end position="120"/>
    </location>
</feature>
<comment type="caution">
    <text evidence="2">The sequence shown here is derived from an EMBL/GenBank/DDBJ whole genome shotgun (WGS) entry which is preliminary data.</text>
</comment>
<dbReference type="AlphaFoldDB" id="A0A2J8AIE0"/>
<feature type="compositionally biased region" description="Low complexity" evidence="1">
    <location>
        <begin position="56"/>
        <end position="77"/>
    </location>
</feature>
<feature type="non-terminal residue" evidence="2">
    <location>
        <position position="1"/>
    </location>
</feature>
<feature type="compositionally biased region" description="Low complexity" evidence="1">
    <location>
        <begin position="84"/>
        <end position="98"/>
    </location>
</feature>
<accession>A0A2J8AIE0</accession>
<evidence type="ECO:0000256" key="1">
    <source>
        <dbReference type="SAM" id="MobiDB-lite"/>
    </source>
</evidence>
<feature type="compositionally biased region" description="Acidic residues" evidence="1">
    <location>
        <begin position="99"/>
        <end position="112"/>
    </location>
</feature>
<protein>
    <submittedName>
        <fullName evidence="2">Uncharacterized protein</fullName>
    </submittedName>
</protein>
<keyword evidence="3" id="KW-1185">Reference proteome</keyword>